<dbReference type="AlphaFoldDB" id="A0A9W8CDQ6"/>
<protein>
    <submittedName>
        <fullName evidence="1">Uncharacterized protein</fullName>
    </submittedName>
</protein>
<name>A0A9W8CDQ6_9POAL</name>
<keyword evidence="2" id="KW-1185">Reference proteome</keyword>
<proteinExistence type="predicted"/>
<gene>
    <name evidence="1" type="ORF">BS78_K143300</name>
</gene>
<organism evidence="1 2">
    <name type="scientific">Paspalum vaginatum</name>
    <name type="common">seashore paspalum</name>
    <dbReference type="NCBI Taxonomy" id="158149"/>
    <lineage>
        <taxon>Eukaryota</taxon>
        <taxon>Viridiplantae</taxon>
        <taxon>Streptophyta</taxon>
        <taxon>Embryophyta</taxon>
        <taxon>Tracheophyta</taxon>
        <taxon>Spermatophyta</taxon>
        <taxon>Magnoliopsida</taxon>
        <taxon>Liliopsida</taxon>
        <taxon>Poales</taxon>
        <taxon>Poaceae</taxon>
        <taxon>PACMAD clade</taxon>
        <taxon>Panicoideae</taxon>
        <taxon>Andropogonodae</taxon>
        <taxon>Paspaleae</taxon>
        <taxon>Paspalinae</taxon>
        <taxon>Paspalum</taxon>
    </lineage>
</organism>
<reference evidence="1 2" key="1">
    <citation type="submission" date="2022-10" db="EMBL/GenBank/DDBJ databases">
        <title>WGS assembly of Paspalum vaginatum 540-79.</title>
        <authorList>
            <person name="Sun G."/>
            <person name="Wase N."/>
            <person name="Shu S."/>
            <person name="Jenkins J."/>
            <person name="Zhou B."/>
            <person name="Torres-Rodriguez J."/>
            <person name="Chen C."/>
            <person name="Sandor L."/>
            <person name="Plott C."/>
            <person name="Yoshinga Y."/>
            <person name="Daum C."/>
            <person name="Qi P."/>
            <person name="Barry K."/>
            <person name="Lipzen A."/>
            <person name="Berry L."/>
            <person name="Pedersen C."/>
            <person name="Gottilla T."/>
            <person name="Foltz A."/>
            <person name="Yu H."/>
            <person name="O'Malley R."/>
            <person name="Zhang C."/>
            <person name="Devos K."/>
            <person name="Sigmon B."/>
            <person name="Yu B."/>
            <person name="Obata T."/>
            <person name="Schmutz J."/>
            <person name="Schnable J."/>
        </authorList>
    </citation>
    <scope>NUCLEOTIDE SEQUENCE [LARGE SCALE GENOMIC DNA]</scope>
    <source>
        <strain evidence="2">cv. 540-79</strain>
    </source>
</reference>
<accession>A0A9W8CDQ6</accession>
<evidence type="ECO:0000313" key="1">
    <source>
        <dbReference type="EMBL" id="KAJ1253976.1"/>
    </source>
</evidence>
<sequence length="139" mass="16240">MPLQYIRQERREKEGTQYIGHKYMYMLDDHEEWEVEVKIFHTVMNRGQFKVAQLHQNPIRRATFAAAIGDAAIQALYRVTNHYEMELLETKYHGFPSRRLCNAEKEVNTATYVSNPMPDVDRASSSDICLRWCGGWSPG</sequence>
<dbReference type="Proteomes" id="UP001164776">
    <property type="component" value="Unassembled WGS sequence"/>
</dbReference>
<comment type="caution">
    <text evidence="1">The sequence shown here is derived from an EMBL/GenBank/DDBJ whole genome shotgun (WGS) entry which is preliminary data.</text>
</comment>
<evidence type="ECO:0000313" key="2">
    <source>
        <dbReference type="Proteomes" id="UP001164776"/>
    </source>
</evidence>
<dbReference type="EMBL" id="MU630447">
    <property type="protein sequence ID" value="KAJ1253976.1"/>
    <property type="molecule type" value="Genomic_DNA"/>
</dbReference>